<dbReference type="STRING" id="217511.GCA_001463845_00482"/>
<keyword evidence="4 6" id="KW-1133">Transmembrane helix</keyword>
<dbReference type="HOGENOM" id="CLU_113736_4_3_5"/>
<evidence type="ECO:0000313" key="7">
    <source>
        <dbReference type="EMBL" id="EAU42883.1"/>
    </source>
</evidence>
<dbReference type="PANTHER" id="PTHR33931:SF2">
    <property type="entry name" value="HOLIN-LIKE PROTEIN CIDA"/>
    <property type="match status" value="1"/>
</dbReference>
<feature type="transmembrane region" description="Helical" evidence="6">
    <location>
        <begin position="30"/>
        <end position="46"/>
    </location>
</feature>
<dbReference type="Proteomes" id="UP000004310">
    <property type="component" value="Unassembled WGS sequence"/>
</dbReference>
<feature type="transmembrane region" description="Helical" evidence="6">
    <location>
        <begin position="83"/>
        <end position="104"/>
    </location>
</feature>
<organism evidence="7 8">
    <name type="scientific">Fulvimarina pelagi HTCC2506</name>
    <dbReference type="NCBI Taxonomy" id="314231"/>
    <lineage>
        <taxon>Bacteria</taxon>
        <taxon>Pseudomonadati</taxon>
        <taxon>Pseudomonadota</taxon>
        <taxon>Alphaproteobacteria</taxon>
        <taxon>Hyphomicrobiales</taxon>
        <taxon>Aurantimonadaceae</taxon>
        <taxon>Fulvimarina</taxon>
    </lineage>
</organism>
<reference evidence="7 8" key="1">
    <citation type="journal article" date="2010" name="J. Bacteriol.">
        <title>Genome sequence of Fulvimarina pelagi HTCC2506T, a Mn(II)-oxidizing alphaproteobacterium possessing an aerobic anoxygenic photosynthetic gene cluster and Xanthorhodopsin.</title>
        <authorList>
            <person name="Kang I."/>
            <person name="Oh H.M."/>
            <person name="Lim S.I."/>
            <person name="Ferriera S."/>
            <person name="Giovannoni S.J."/>
            <person name="Cho J.C."/>
        </authorList>
    </citation>
    <scope>NUCLEOTIDE SEQUENCE [LARGE SCALE GENOMIC DNA]</scope>
    <source>
        <strain evidence="7 8">HTCC2506</strain>
    </source>
</reference>
<feature type="transmembrane region" description="Helical" evidence="6">
    <location>
        <begin position="58"/>
        <end position="77"/>
    </location>
</feature>
<protein>
    <submittedName>
        <fullName evidence="7">LrgA</fullName>
    </submittedName>
</protein>
<evidence type="ECO:0000256" key="3">
    <source>
        <dbReference type="ARBA" id="ARBA00022692"/>
    </source>
</evidence>
<keyword evidence="2" id="KW-1003">Cell membrane</keyword>
<proteinExistence type="predicted"/>
<evidence type="ECO:0000256" key="5">
    <source>
        <dbReference type="ARBA" id="ARBA00023136"/>
    </source>
</evidence>
<dbReference type="InterPro" id="IPR005538">
    <property type="entry name" value="LrgA/CidA"/>
</dbReference>
<dbReference type="PANTHER" id="PTHR33931">
    <property type="entry name" value="HOLIN-LIKE PROTEIN CIDA-RELATED"/>
    <property type="match status" value="1"/>
</dbReference>
<evidence type="ECO:0000256" key="6">
    <source>
        <dbReference type="SAM" id="Phobius"/>
    </source>
</evidence>
<evidence type="ECO:0000256" key="4">
    <source>
        <dbReference type="ARBA" id="ARBA00022989"/>
    </source>
</evidence>
<dbReference type="RefSeq" id="WP_007066857.1">
    <property type="nucleotide sequence ID" value="NZ_DS022272.1"/>
</dbReference>
<name>Q0G631_9HYPH</name>
<dbReference type="GO" id="GO:0005886">
    <property type="term" value="C:plasma membrane"/>
    <property type="evidence" value="ECO:0007669"/>
    <property type="project" value="UniProtKB-SubCell"/>
</dbReference>
<dbReference type="AlphaFoldDB" id="Q0G631"/>
<keyword evidence="5 6" id="KW-0472">Membrane</keyword>
<dbReference type="eggNOG" id="COG1380">
    <property type="taxonomic scope" value="Bacteria"/>
</dbReference>
<keyword evidence="8" id="KW-1185">Reference proteome</keyword>
<gene>
    <name evidence="7" type="ORF">FP2506_08576</name>
</gene>
<comment type="caution">
    <text evidence="7">The sequence shown here is derived from an EMBL/GenBank/DDBJ whole genome shotgun (WGS) entry which is preliminary data.</text>
</comment>
<dbReference type="Pfam" id="PF03788">
    <property type="entry name" value="LrgA"/>
    <property type="match status" value="1"/>
</dbReference>
<comment type="subcellular location">
    <subcellularLocation>
        <location evidence="1">Cell membrane</location>
        <topology evidence="1">Multi-pass membrane protein</topology>
    </subcellularLocation>
</comment>
<keyword evidence="3 6" id="KW-0812">Transmembrane</keyword>
<accession>Q0G631</accession>
<dbReference type="EMBL" id="AATP01000001">
    <property type="protein sequence ID" value="EAU42883.1"/>
    <property type="molecule type" value="Genomic_DNA"/>
</dbReference>
<evidence type="ECO:0000313" key="8">
    <source>
        <dbReference type="Proteomes" id="UP000004310"/>
    </source>
</evidence>
<sequence length="123" mass="12522">MLRALTSVLLCQLVGEALVAATNMPLPGPVVGMALLFAFFVVKGGIPSSIATVGDGLLNNLAVLFVPAGVGIMQHASRIGSEGFQLGGTLVASTLITIGVTGYLMRFFMKRGQPASGENSGDG</sequence>
<evidence type="ECO:0000256" key="1">
    <source>
        <dbReference type="ARBA" id="ARBA00004651"/>
    </source>
</evidence>
<evidence type="ECO:0000256" key="2">
    <source>
        <dbReference type="ARBA" id="ARBA00022475"/>
    </source>
</evidence>